<protein>
    <submittedName>
        <fullName evidence="1">Uncharacterized protein</fullName>
    </submittedName>
</protein>
<dbReference type="KEGG" id="vg:55003759"/>
<evidence type="ECO:0000313" key="2">
    <source>
        <dbReference type="Proteomes" id="UP000279330"/>
    </source>
</evidence>
<name>A0A385UJE1_9CAUD</name>
<accession>A0A385UJE1</accession>
<dbReference type="EMBL" id="MH727556">
    <property type="protein sequence ID" value="AYB70194.1"/>
    <property type="molecule type" value="Genomic_DNA"/>
</dbReference>
<reference evidence="1 2" key="1">
    <citation type="submission" date="2018-08" db="EMBL/GenBank/DDBJ databases">
        <authorList>
            <person name="Miller G.E."/>
            <person name="Abrahams R."/>
            <person name="Bazan D.C."/>
            <person name="Beglau B.C."/>
            <person name="Blaylock E.C."/>
            <person name="Choi J.D."/>
            <person name="Grewal S.K."/>
            <person name="Hernandez E.V."/>
            <person name="Kim D.J."/>
            <person name="Kim K."/>
            <person name="Lee Y."/>
            <person name="Linde M.K."/>
            <person name="Lopez M.B."/>
            <person name="Pangalila E."/>
            <person name="Parker M.A."/>
            <person name="Specht R.C."/>
            <person name="Teng M.C."/>
            <person name="Toledo B."/>
            <person name="Tran S."/>
            <person name="Yu H."/>
            <person name="Kalaj N."/>
            <person name="Muthiah A.S."/>
            <person name="Dean N.S."/>
            <person name="Diaz A."/>
            <person name="Garlena R.A."/>
            <person name="Russell D.A."/>
            <person name="Pope W.H."/>
            <person name="Jacobs-Sera D."/>
            <person name="Hatfull G.F."/>
        </authorList>
    </citation>
    <scope>NUCLEOTIDE SEQUENCE [LARGE SCALE GENOMIC DNA]</scope>
</reference>
<dbReference type="GeneID" id="55003759"/>
<dbReference type="RefSeq" id="YP_009812690.1">
    <property type="nucleotide sequence ID" value="NC_048068.1"/>
</dbReference>
<keyword evidence="2" id="KW-1185">Reference proteome</keyword>
<dbReference type="Proteomes" id="UP000279330">
    <property type="component" value="Segment"/>
</dbReference>
<gene>
    <name evidence="1" type="primary">85</name>
    <name evidence="1" type="ORF">SEA_ONEIAGILLIAN_84</name>
</gene>
<proteinExistence type="predicted"/>
<organism evidence="1 2">
    <name type="scientific">Microbacterium phage OneinaGillian</name>
    <dbReference type="NCBI Taxonomy" id="2301604"/>
    <lineage>
        <taxon>Viruses</taxon>
        <taxon>Duplodnaviria</taxon>
        <taxon>Heunggongvirae</taxon>
        <taxon>Uroviricota</taxon>
        <taxon>Caudoviricetes</taxon>
        <taxon>Gillianvirus</taxon>
        <taxon>Gillianvirus oneinagillian</taxon>
    </lineage>
</organism>
<sequence>MHVLIDDQKVVDVTALTMKDEHTGETLALAFEDAHRILDTWKELRPGHRGFRYGGDESSDEPSIIIVAEALAHGLVLDDIDPHWDGTSTRNAYRYVDLASSLPLRVVE</sequence>
<evidence type="ECO:0000313" key="1">
    <source>
        <dbReference type="EMBL" id="AYB70194.1"/>
    </source>
</evidence>